<sequence>MAFPHSQSGLLNALQSGLDDSVDFNQFDEDYTNVSDQVYLPNAIDEEYMANDWSVNQDPDPTYATFSGEAYSEDIIIYNQLSTHELATNIPLIVEPSYSSGFVQELCRSVRHVNEGFLANAAAMQSNAQQLPFSSVINYSACVSEAATDNEQETEQARHKQLPMDEDVPLNYFQLHPNEIELIELEEIQRITGSAFNDEDYISSIFGNSHHDLLDKDEDRASMSDDDDDGKDFSSWLLYDSDDNIATFKIVLSENTSGDKSLSTADAHAENSSIAKPIANLHDDSHVKGSKGHAVPGSESQANRASLGEKSKSDIANISGKEVVHQSNTRPFSNLDHKQCTSSPEQPRRHSPILYTSSLSEAGSSFQDAIVRTSTPNNSTRHSIDVGDQVPRELSPIKKTEGSKYFLCKNRNAPDVRGGARPL</sequence>
<protein>
    <submittedName>
        <fullName evidence="2">Uncharacterized protein</fullName>
    </submittedName>
</protein>
<evidence type="ECO:0000313" key="2">
    <source>
        <dbReference type="EMBL" id="GAN07238.1"/>
    </source>
</evidence>
<reference evidence="2" key="1">
    <citation type="submission" date="2014-09" db="EMBL/GenBank/DDBJ databases">
        <title>Draft genome sequence of an oleaginous Mucoromycotina fungus Mucor ambiguus NBRC6742.</title>
        <authorList>
            <person name="Takeda I."/>
            <person name="Yamane N."/>
            <person name="Morita T."/>
            <person name="Tamano K."/>
            <person name="Machida M."/>
            <person name="Baker S."/>
            <person name="Koike H."/>
        </authorList>
    </citation>
    <scope>NUCLEOTIDE SEQUENCE</scope>
    <source>
        <strain evidence="2">NBRC 6742</strain>
    </source>
</reference>
<evidence type="ECO:0000256" key="1">
    <source>
        <dbReference type="SAM" id="MobiDB-lite"/>
    </source>
</evidence>
<gene>
    <name evidence="2" type="ORF">MAM1_0153c06731</name>
</gene>
<keyword evidence="3" id="KW-1185">Reference proteome</keyword>
<name>A0A0C9MYE5_9FUNG</name>
<dbReference type="OrthoDB" id="2288408at2759"/>
<dbReference type="AlphaFoldDB" id="A0A0C9MYE5"/>
<feature type="region of interest" description="Disordered" evidence="1">
    <location>
        <begin position="283"/>
        <end position="350"/>
    </location>
</feature>
<organism evidence="2">
    <name type="scientific">Mucor ambiguus</name>
    <dbReference type="NCBI Taxonomy" id="91626"/>
    <lineage>
        <taxon>Eukaryota</taxon>
        <taxon>Fungi</taxon>
        <taxon>Fungi incertae sedis</taxon>
        <taxon>Mucoromycota</taxon>
        <taxon>Mucoromycotina</taxon>
        <taxon>Mucoromycetes</taxon>
        <taxon>Mucorales</taxon>
        <taxon>Mucorineae</taxon>
        <taxon>Mucoraceae</taxon>
        <taxon>Mucor</taxon>
    </lineage>
</organism>
<evidence type="ECO:0000313" key="3">
    <source>
        <dbReference type="Proteomes" id="UP000053815"/>
    </source>
</evidence>
<accession>A0A0C9MYE5</accession>
<proteinExistence type="predicted"/>
<dbReference type="EMBL" id="DF836442">
    <property type="protein sequence ID" value="GAN07238.1"/>
    <property type="molecule type" value="Genomic_DNA"/>
</dbReference>
<dbReference type="Proteomes" id="UP000053815">
    <property type="component" value="Unassembled WGS sequence"/>
</dbReference>